<dbReference type="PANTHER" id="PTHR19211:SF14">
    <property type="entry name" value="ATP-BINDING CASSETTE SUB-FAMILY F MEMBER 1"/>
    <property type="match status" value="1"/>
</dbReference>
<dbReference type="GO" id="GO:0016887">
    <property type="term" value="F:ATP hydrolysis activity"/>
    <property type="evidence" value="ECO:0007669"/>
    <property type="project" value="InterPro"/>
</dbReference>
<dbReference type="Proteomes" id="UP000176037">
    <property type="component" value="Unassembled WGS sequence"/>
</dbReference>
<dbReference type="Pfam" id="PF00005">
    <property type="entry name" value="ABC_tran"/>
    <property type="match status" value="2"/>
</dbReference>
<dbReference type="OrthoDB" id="9808609at2"/>
<evidence type="ECO:0000256" key="1">
    <source>
        <dbReference type="ARBA" id="ARBA00022737"/>
    </source>
</evidence>
<proteinExistence type="predicted"/>
<dbReference type="InterPro" id="IPR003593">
    <property type="entry name" value="AAA+_ATPase"/>
</dbReference>
<dbReference type="EMBL" id="MJIC01000004">
    <property type="protein sequence ID" value="OFI36076.1"/>
    <property type="molecule type" value="Genomic_DNA"/>
</dbReference>
<organism evidence="6 7">
    <name type="scientific">Alteromonas lipolytica</name>
    <dbReference type="NCBI Taxonomy" id="1856405"/>
    <lineage>
        <taxon>Bacteria</taxon>
        <taxon>Pseudomonadati</taxon>
        <taxon>Pseudomonadota</taxon>
        <taxon>Gammaproteobacteria</taxon>
        <taxon>Alteromonadales</taxon>
        <taxon>Alteromonadaceae</taxon>
        <taxon>Alteromonas/Salinimonas group</taxon>
        <taxon>Alteromonas</taxon>
    </lineage>
</organism>
<keyword evidence="7" id="KW-1185">Reference proteome</keyword>
<sequence length="524" mass="57679">MPILKAQNLAYTLPTGDILFQSVSVTMTSPRVGLVGKNGCGKSILAAMLSGARKPKAGHVACEFRTAMYTQQPGQWLHEGATIADLLGITPVIDAIAQIVDGDCHPQLFETVGDRWDIVESVSARLAALGLPQDCQTKCASLSGGELAKLRLWQLFNADHQLLILDEPSNHLDAQSRDWLARQIRHTDAAVLLISHDRQLLEDMQEIWALSSSGIRVYGGNYSHYAEQKFFDEQALERQLNALNKQQQQLQRQIQRDHEKAQQRAVQGQKQRGSQAKCLLDSQKDRATAGASNRSKNAQARQRQLQQKTDKLRAAKVPQRQQAIYLASAQTSRKQVISVVQGRLAFGSEQRINLQVAANEKIHLQGSNGSGKSTLLKSIQGQIPLKQGELTVSSPLYYLDQHFSIVVPVQSLLDNLLSSCDGLTEADARTILAGIGFRRDRVYTMAGELSGGEKMKLAMLIVSHQSATQSGQPFLLLDEPDNHLDLDSKILLAQALNQHQGGFILISHDTLFAREAGCSQAYVM</sequence>
<dbReference type="Gene3D" id="3.40.50.300">
    <property type="entry name" value="P-loop containing nucleotide triphosphate hydrolases"/>
    <property type="match status" value="2"/>
</dbReference>
<evidence type="ECO:0000256" key="3">
    <source>
        <dbReference type="ARBA" id="ARBA00022840"/>
    </source>
</evidence>
<keyword evidence="6" id="KW-0648">Protein biosynthesis</keyword>
<accession>A0A1E8FJZ7</accession>
<dbReference type="SUPFAM" id="SSF52540">
    <property type="entry name" value="P-loop containing nucleoside triphosphate hydrolases"/>
    <property type="match status" value="2"/>
</dbReference>
<evidence type="ECO:0000259" key="5">
    <source>
        <dbReference type="PROSITE" id="PS50893"/>
    </source>
</evidence>
<keyword evidence="6" id="KW-0251">Elongation factor</keyword>
<evidence type="ECO:0000256" key="4">
    <source>
        <dbReference type="SAM" id="MobiDB-lite"/>
    </source>
</evidence>
<gene>
    <name evidence="6" type="ORF">BFC17_10445</name>
</gene>
<feature type="domain" description="ABC transporter" evidence="5">
    <location>
        <begin position="4"/>
        <end position="238"/>
    </location>
</feature>
<dbReference type="SMART" id="SM00382">
    <property type="entry name" value="AAA"/>
    <property type="match status" value="2"/>
</dbReference>
<feature type="compositionally biased region" description="Polar residues" evidence="4">
    <location>
        <begin position="290"/>
        <end position="307"/>
    </location>
</feature>
<keyword evidence="3" id="KW-0067">ATP-binding</keyword>
<evidence type="ECO:0000313" key="7">
    <source>
        <dbReference type="Proteomes" id="UP000176037"/>
    </source>
</evidence>
<keyword evidence="2" id="KW-0547">Nucleotide-binding</keyword>
<dbReference type="STRING" id="1856405.BFC17_10445"/>
<comment type="caution">
    <text evidence="6">The sequence shown here is derived from an EMBL/GenBank/DDBJ whole genome shotgun (WGS) entry which is preliminary data.</text>
</comment>
<evidence type="ECO:0000256" key="2">
    <source>
        <dbReference type="ARBA" id="ARBA00022741"/>
    </source>
</evidence>
<dbReference type="InterPro" id="IPR027417">
    <property type="entry name" value="P-loop_NTPase"/>
</dbReference>
<evidence type="ECO:0000313" key="6">
    <source>
        <dbReference type="EMBL" id="OFI36076.1"/>
    </source>
</evidence>
<dbReference type="PROSITE" id="PS50893">
    <property type="entry name" value="ABC_TRANSPORTER_2"/>
    <property type="match status" value="1"/>
</dbReference>
<dbReference type="AlphaFoldDB" id="A0A1E8FJZ7"/>
<protein>
    <submittedName>
        <fullName evidence="6">Elongation factor 3</fullName>
    </submittedName>
</protein>
<feature type="region of interest" description="Disordered" evidence="4">
    <location>
        <begin position="252"/>
        <end position="315"/>
    </location>
</feature>
<dbReference type="InterPro" id="IPR050611">
    <property type="entry name" value="ABCF"/>
</dbReference>
<dbReference type="InterPro" id="IPR003439">
    <property type="entry name" value="ABC_transporter-like_ATP-bd"/>
</dbReference>
<reference evidence="6 7" key="1">
    <citation type="submission" date="2016-09" db="EMBL/GenBank/DDBJ databases">
        <title>Alteromonas lipolytica, a new species isolated from sea water.</title>
        <authorList>
            <person name="Wu Y.-H."/>
            <person name="Cheng H."/>
            <person name="Xu X.-W."/>
        </authorList>
    </citation>
    <scope>NUCLEOTIDE SEQUENCE [LARGE SCALE GENOMIC DNA]</scope>
    <source>
        <strain evidence="6 7">JW12</strain>
    </source>
</reference>
<feature type="compositionally biased region" description="Polar residues" evidence="4">
    <location>
        <begin position="264"/>
        <end position="274"/>
    </location>
</feature>
<dbReference type="GO" id="GO:0003746">
    <property type="term" value="F:translation elongation factor activity"/>
    <property type="evidence" value="ECO:0007669"/>
    <property type="project" value="UniProtKB-KW"/>
</dbReference>
<keyword evidence="1" id="KW-0677">Repeat</keyword>
<dbReference type="PANTHER" id="PTHR19211">
    <property type="entry name" value="ATP-BINDING TRANSPORT PROTEIN-RELATED"/>
    <property type="match status" value="1"/>
</dbReference>
<name>A0A1E8FJZ7_9ALTE</name>
<dbReference type="GO" id="GO:0005524">
    <property type="term" value="F:ATP binding"/>
    <property type="evidence" value="ECO:0007669"/>
    <property type="project" value="UniProtKB-KW"/>
</dbReference>